<protein>
    <submittedName>
        <fullName evidence="4">Recombinase family protein</fullName>
    </submittedName>
</protein>
<dbReference type="EMBL" id="DXBV01000016">
    <property type="protein sequence ID" value="HIZ29906.1"/>
    <property type="molecule type" value="Genomic_DNA"/>
</dbReference>
<dbReference type="PANTHER" id="PTHR30461:SF2">
    <property type="entry name" value="SERINE RECOMBINASE PINE-RELATED"/>
    <property type="match status" value="1"/>
</dbReference>
<dbReference type="InterPro" id="IPR050639">
    <property type="entry name" value="SSR_resolvase"/>
</dbReference>
<gene>
    <name evidence="4" type="ORF">H9813_01545</name>
</gene>
<evidence type="ECO:0000256" key="1">
    <source>
        <dbReference type="ARBA" id="ARBA00023125"/>
    </source>
</evidence>
<keyword evidence="2" id="KW-0233">DNA recombination</keyword>
<dbReference type="SUPFAM" id="SSF53041">
    <property type="entry name" value="Resolvase-like"/>
    <property type="match status" value="1"/>
</dbReference>
<dbReference type="Gene3D" id="3.40.50.1390">
    <property type="entry name" value="Resolvase, N-terminal catalytic domain"/>
    <property type="match status" value="1"/>
</dbReference>
<reference evidence="4" key="1">
    <citation type="journal article" date="2021" name="PeerJ">
        <title>Extensive microbial diversity within the chicken gut microbiome revealed by metagenomics and culture.</title>
        <authorList>
            <person name="Gilroy R."/>
            <person name="Ravi A."/>
            <person name="Getino M."/>
            <person name="Pursley I."/>
            <person name="Horton D.L."/>
            <person name="Alikhan N.F."/>
            <person name="Baker D."/>
            <person name="Gharbi K."/>
            <person name="Hall N."/>
            <person name="Watson M."/>
            <person name="Adriaenssens E.M."/>
            <person name="Foster-Nyarko E."/>
            <person name="Jarju S."/>
            <person name="Secka A."/>
            <person name="Antonio M."/>
            <person name="Oren A."/>
            <person name="Chaudhuri R.R."/>
            <person name="La Ragione R."/>
            <person name="Hildebrand F."/>
            <person name="Pallen M.J."/>
        </authorList>
    </citation>
    <scope>NUCLEOTIDE SEQUENCE</scope>
    <source>
        <strain evidence="4">ChiGjej4B4-18154</strain>
    </source>
</reference>
<dbReference type="AlphaFoldDB" id="A0A9D2E350"/>
<evidence type="ECO:0000259" key="3">
    <source>
        <dbReference type="SMART" id="SM00857"/>
    </source>
</evidence>
<feature type="domain" description="Resolvase/invertase-type recombinase catalytic" evidence="3">
    <location>
        <begin position="45"/>
        <end position="153"/>
    </location>
</feature>
<reference evidence="4" key="2">
    <citation type="submission" date="2021-04" db="EMBL/GenBank/DDBJ databases">
        <authorList>
            <person name="Gilroy R."/>
        </authorList>
    </citation>
    <scope>NUCLEOTIDE SEQUENCE</scope>
    <source>
        <strain evidence="4">ChiGjej4B4-18154</strain>
    </source>
</reference>
<dbReference type="InterPro" id="IPR036162">
    <property type="entry name" value="Resolvase-like_N_sf"/>
</dbReference>
<accession>A0A9D2E350</accession>
<dbReference type="GO" id="GO:0000150">
    <property type="term" value="F:DNA strand exchange activity"/>
    <property type="evidence" value="ECO:0007669"/>
    <property type="project" value="InterPro"/>
</dbReference>
<name>A0A9D2E350_9FIRM</name>
<evidence type="ECO:0000313" key="5">
    <source>
        <dbReference type="Proteomes" id="UP000824035"/>
    </source>
</evidence>
<dbReference type="Pfam" id="PF00239">
    <property type="entry name" value="Resolvase"/>
    <property type="match status" value="1"/>
</dbReference>
<evidence type="ECO:0000256" key="2">
    <source>
        <dbReference type="ARBA" id="ARBA00023172"/>
    </source>
</evidence>
<dbReference type="Proteomes" id="UP000824035">
    <property type="component" value="Unassembled WGS sequence"/>
</dbReference>
<comment type="caution">
    <text evidence="4">The sequence shown here is derived from an EMBL/GenBank/DDBJ whole genome shotgun (WGS) entry which is preliminary data.</text>
</comment>
<dbReference type="PANTHER" id="PTHR30461">
    <property type="entry name" value="DNA-INVERTASE FROM LAMBDOID PROPHAGE"/>
    <property type="match status" value="1"/>
</dbReference>
<keyword evidence="1" id="KW-0238">DNA-binding</keyword>
<dbReference type="SMART" id="SM00857">
    <property type="entry name" value="Resolvase"/>
    <property type="match status" value="1"/>
</dbReference>
<proteinExistence type="predicted"/>
<dbReference type="InterPro" id="IPR006119">
    <property type="entry name" value="Resolv_N"/>
</dbReference>
<dbReference type="GO" id="GO:0003677">
    <property type="term" value="F:DNA binding"/>
    <property type="evidence" value="ECO:0007669"/>
    <property type="project" value="UniProtKB-KW"/>
</dbReference>
<organism evidence="4 5">
    <name type="scientific">Candidatus Allofournierella merdipullorum</name>
    <dbReference type="NCBI Taxonomy" id="2838595"/>
    <lineage>
        <taxon>Bacteria</taxon>
        <taxon>Bacillati</taxon>
        <taxon>Bacillota</taxon>
        <taxon>Clostridia</taxon>
        <taxon>Eubacteriales</taxon>
        <taxon>Oscillospiraceae</taxon>
        <taxon>Allofournierella</taxon>
    </lineage>
</organism>
<sequence>MKAVYYYRDRTGSAGFLLPEDKALLDRLFTHGSRPTKEQLCGKRCWLYARVDGRDTDPSVIHALDLQMDSLRQFAGEHGMHVAGMTREAMSGWNADRPGLRELKRAAANGEMDYVLARTPDRIIRSPDIRMLLRYEDDLHALGVEILCIEELK</sequence>
<evidence type="ECO:0000313" key="4">
    <source>
        <dbReference type="EMBL" id="HIZ29906.1"/>
    </source>
</evidence>